<gene>
    <name evidence="11" type="ORF">FEN17_24260</name>
</gene>
<keyword evidence="8" id="KW-0460">Magnesium</keyword>
<dbReference type="InterPro" id="IPR052038">
    <property type="entry name" value="Type-VII_TA_antitoxin"/>
</dbReference>
<dbReference type="GO" id="GO:0016779">
    <property type="term" value="F:nucleotidyltransferase activity"/>
    <property type="evidence" value="ECO:0007669"/>
    <property type="project" value="UniProtKB-KW"/>
</dbReference>
<keyword evidence="7" id="KW-0067">ATP-binding</keyword>
<evidence type="ECO:0000256" key="5">
    <source>
        <dbReference type="ARBA" id="ARBA00022723"/>
    </source>
</evidence>
<reference evidence="11 12" key="1">
    <citation type="submission" date="2019-05" db="EMBL/GenBank/DDBJ databases">
        <authorList>
            <person name="Qu J.-H."/>
        </authorList>
    </citation>
    <scope>NUCLEOTIDE SEQUENCE [LARGE SCALE GENOMIC DNA]</scope>
    <source>
        <strain evidence="11 12">T17</strain>
    </source>
</reference>
<keyword evidence="12" id="KW-1185">Reference proteome</keyword>
<dbReference type="GO" id="GO:0005524">
    <property type="term" value="F:ATP binding"/>
    <property type="evidence" value="ECO:0007669"/>
    <property type="project" value="UniProtKB-KW"/>
</dbReference>
<keyword evidence="4" id="KW-0548">Nucleotidyltransferase</keyword>
<name>A0A5R9KQ65_9BACT</name>
<dbReference type="PANTHER" id="PTHR33571">
    <property type="entry name" value="SSL8005 PROTEIN"/>
    <property type="match status" value="1"/>
</dbReference>
<keyword evidence="2" id="KW-1277">Toxin-antitoxin system</keyword>
<evidence type="ECO:0000313" key="11">
    <source>
        <dbReference type="EMBL" id="TLU98307.1"/>
    </source>
</evidence>
<dbReference type="Gene3D" id="3.30.460.10">
    <property type="entry name" value="Beta Polymerase, domain 2"/>
    <property type="match status" value="1"/>
</dbReference>
<dbReference type="OrthoDB" id="9809668at2"/>
<dbReference type="SUPFAM" id="SSF81301">
    <property type="entry name" value="Nucleotidyltransferase"/>
    <property type="match status" value="1"/>
</dbReference>
<keyword evidence="3 11" id="KW-0808">Transferase</keyword>
<evidence type="ECO:0000256" key="3">
    <source>
        <dbReference type="ARBA" id="ARBA00022679"/>
    </source>
</evidence>
<evidence type="ECO:0000256" key="4">
    <source>
        <dbReference type="ARBA" id="ARBA00022695"/>
    </source>
</evidence>
<dbReference type="CDD" id="cd05403">
    <property type="entry name" value="NT_KNTase_like"/>
    <property type="match status" value="1"/>
</dbReference>
<evidence type="ECO:0000259" key="10">
    <source>
        <dbReference type="Pfam" id="PF01909"/>
    </source>
</evidence>
<evidence type="ECO:0000256" key="1">
    <source>
        <dbReference type="ARBA" id="ARBA00001946"/>
    </source>
</evidence>
<keyword evidence="6" id="KW-0547">Nucleotide-binding</keyword>
<comment type="caution">
    <text evidence="11">The sequence shown here is derived from an EMBL/GenBank/DDBJ whole genome shotgun (WGS) entry which is preliminary data.</text>
</comment>
<accession>A0A5R9KQ65</accession>
<evidence type="ECO:0000256" key="6">
    <source>
        <dbReference type="ARBA" id="ARBA00022741"/>
    </source>
</evidence>
<evidence type="ECO:0000256" key="7">
    <source>
        <dbReference type="ARBA" id="ARBA00022840"/>
    </source>
</evidence>
<keyword evidence="5" id="KW-0479">Metal-binding</keyword>
<proteinExistence type="inferred from homology"/>
<comment type="cofactor">
    <cofactor evidence="1">
        <name>Mg(2+)</name>
        <dbReference type="ChEBI" id="CHEBI:18420"/>
    </cofactor>
</comment>
<feature type="domain" description="Polymerase nucleotidyl transferase" evidence="10">
    <location>
        <begin position="18"/>
        <end position="98"/>
    </location>
</feature>
<dbReference type="Pfam" id="PF01909">
    <property type="entry name" value="NTP_transf_2"/>
    <property type="match status" value="1"/>
</dbReference>
<dbReference type="GO" id="GO:0046872">
    <property type="term" value="F:metal ion binding"/>
    <property type="evidence" value="ECO:0007669"/>
    <property type="project" value="UniProtKB-KW"/>
</dbReference>
<protein>
    <submittedName>
        <fullName evidence="11">Nucleotidyltransferase family protein</fullName>
    </submittedName>
</protein>
<dbReference type="InterPro" id="IPR002934">
    <property type="entry name" value="Polymerase_NTP_transf_dom"/>
</dbReference>
<dbReference type="Proteomes" id="UP000306402">
    <property type="component" value="Unassembled WGS sequence"/>
</dbReference>
<dbReference type="PANTHER" id="PTHR33571:SF14">
    <property type="entry name" value="PROTEIN ADENYLYLTRANSFERASE MJ0435-RELATED"/>
    <property type="match status" value="1"/>
</dbReference>
<dbReference type="EMBL" id="VCEJ01000008">
    <property type="protein sequence ID" value="TLU98307.1"/>
    <property type="molecule type" value="Genomic_DNA"/>
</dbReference>
<evidence type="ECO:0000256" key="2">
    <source>
        <dbReference type="ARBA" id="ARBA00022649"/>
    </source>
</evidence>
<evidence type="ECO:0000256" key="9">
    <source>
        <dbReference type="ARBA" id="ARBA00038276"/>
    </source>
</evidence>
<dbReference type="InterPro" id="IPR043519">
    <property type="entry name" value="NT_sf"/>
</dbReference>
<sequence>MHTMVQDKRQVHELIRTKKIAIQQLGAERLGLFGSFARGEQKETSDIDIVVEFKDGMKTYRNLLNLADLLEELFQKKVDLLTWEGMASFVQSEAKKDLEYVSFAD</sequence>
<evidence type="ECO:0000256" key="8">
    <source>
        <dbReference type="ARBA" id="ARBA00022842"/>
    </source>
</evidence>
<dbReference type="AlphaFoldDB" id="A0A5R9KQ65"/>
<evidence type="ECO:0000313" key="12">
    <source>
        <dbReference type="Proteomes" id="UP000306402"/>
    </source>
</evidence>
<comment type="similarity">
    <text evidence="9">Belongs to the MntA antitoxin family.</text>
</comment>
<organism evidence="11 12">
    <name type="scientific">Dyadobacter luticola</name>
    <dbReference type="NCBI Taxonomy" id="1979387"/>
    <lineage>
        <taxon>Bacteria</taxon>
        <taxon>Pseudomonadati</taxon>
        <taxon>Bacteroidota</taxon>
        <taxon>Cytophagia</taxon>
        <taxon>Cytophagales</taxon>
        <taxon>Spirosomataceae</taxon>
        <taxon>Dyadobacter</taxon>
    </lineage>
</organism>